<feature type="compositionally biased region" description="Basic and acidic residues" evidence="1">
    <location>
        <begin position="241"/>
        <end position="256"/>
    </location>
</feature>
<dbReference type="AlphaFoldDB" id="A0A553RFU4"/>
<comment type="caution">
    <text evidence="2">The sequence shown here is derived from an EMBL/GenBank/DDBJ whole genome shotgun (WGS) entry which is preliminary data.</text>
</comment>
<feature type="compositionally biased region" description="Basic and acidic residues" evidence="1">
    <location>
        <begin position="46"/>
        <end position="57"/>
    </location>
</feature>
<sequence>MESAVRKSDKENTKPRCGSKMHVNSNTVSKQRMPCKSAPPLQSKNSLKEDNSRKGENKNVGTKSKMDNAHPSKRQTLSQAFHSKQTTKQQKLVEEFQKPSTVSTIQKSKPGIYKGRVVQSKIDCYRKAAVDVKTREKKEISKPDIIRAKSELPKARSKSVTSTSTRVNSAPPSRPKSVSDVRVNVTQKQVQKSVSHKQLAQKTPGQISVSHHACFLPKPAPQTTGCSSFKKPVLSKKKEMLVPEAKPKRTTTEQKVRRPVTSTISQYRVQMETAEERR</sequence>
<dbReference type="GO" id="GO:0015630">
    <property type="term" value="C:microtubule cytoskeleton"/>
    <property type="evidence" value="ECO:0007669"/>
    <property type="project" value="TreeGrafter"/>
</dbReference>
<dbReference type="STRING" id="623744.A0A553RFU4"/>
<evidence type="ECO:0000313" key="3">
    <source>
        <dbReference type="Proteomes" id="UP000316079"/>
    </source>
</evidence>
<dbReference type="Proteomes" id="UP000316079">
    <property type="component" value="Unassembled WGS sequence"/>
</dbReference>
<evidence type="ECO:0000256" key="1">
    <source>
        <dbReference type="SAM" id="MobiDB-lite"/>
    </source>
</evidence>
<evidence type="ECO:0000313" key="2">
    <source>
        <dbReference type="EMBL" id="TRZ01058.1"/>
    </source>
</evidence>
<dbReference type="PANTHER" id="PTHR16076:SF8">
    <property type="entry name" value="CYTOSKELETON-ASSOCIATED PROTEIN 2"/>
    <property type="match status" value="1"/>
</dbReference>
<keyword evidence="3" id="KW-1185">Reference proteome</keyword>
<dbReference type="GO" id="GO:0007026">
    <property type="term" value="P:negative regulation of microtubule depolymerization"/>
    <property type="evidence" value="ECO:0007669"/>
    <property type="project" value="TreeGrafter"/>
</dbReference>
<dbReference type="PANTHER" id="PTHR16076">
    <property type="entry name" value="CYTOSKELETON ASSOCIATED PROTEIN 2-RELATED"/>
    <property type="match status" value="1"/>
</dbReference>
<proteinExistence type="predicted"/>
<feature type="region of interest" description="Disordered" evidence="1">
    <location>
        <begin position="241"/>
        <end position="278"/>
    </location>
</feature>
<feature type="compositionally biased region" description="Polar residues" evidence="1">
    <location>
        <begin position="98"/>
        <end position="107"/>
    </location>
</feature>
<evidence type="ECO:0008006" key="4">
    <source>
        <dbReference type="Google" id="ProtNLM"/>
    </source>
</evidence>
<accession>A0A553RFU4</accession>
<dbReference type="OrthoDB" id="9945093at2759"/>
<reference evidence="2 3" key="1">
    <citation type="journal article" date="2019" name="Sci. Data">
        <title>Hybrid genome assembly and annotation of Danionella translucida.</title>
        <authorList>
            <person name="Kadobianskyi M."/>
            <person name="Schulze L."/>
            <person name="Schuelke M."/>
            <person name="Judkewitz B."/>
        </authorList>
    </citation>
    <scope>NUCLEOTIDE SEQUENCE [LARGE SCALE GENOMIC DNA]</scope>
    <source>
        <strain evidence="2 3">Bolton</strain>
    </source>
</reference>
<feature type="region of interest" description="Disordered" evidence="1">
    <location>
        <begin position="1"/>
        <end position="107"/>
    </location>
</feature>
<dbReference type="InterPro" id="IPR026165">
    <property type="entry name" value="CKAP2_fam"/>
</dbReference>
<feature type="region of interest" description="Disordered" evidence="1">
    <location>
        <begin position="144"/>
        <end position="181"/>
    </location>
</feature>
<protein>
    <recommendedName>
        <fullName evidence="4">Cytoskeleton-associated protein 2 C-terminal domain-containing protein</fullName>
    </recommendedName>
</protein>
<feature type="compositionally biased region" description="Polar residues" evidence="1">
    <location>
        <begin position="74"/>
        <end position="90"/>
    </location>
</feature>
<feature type="compositionally biased region" description="Basic and acidic residues" evidence="1">
    <location>
        <begin position="1"/>
        <end position="14"/>
    </location>
</feature>
<dbReference type="EMBL" id="SRMA01024171">
    <property type="protein sequence ID" value="TRZ01058.1"/>
    <property type="molecule type" value="Genomic_DNA"/>
</dbReference>
<name>A0A553RFU4_9TELE</name>
<feature type="compositionally biased region" description="Low complexity" evidence="1">
    <location>
        <begin position="158"/>
        <end position="170"/>
    </location>
</feature>
<gene>
    <name evidence="2" type="ORF">DNTS_035434</name>
</gene>
<organism evidence="2 3">
    <name type="scientific">Danionella cerebrum</name>
    <dbReference type="NCBI Taxonomy" id="2873325"/>
    <lineage>
        <taxon>Eukaryota</taxon>
        <taxon>Metazoa</taxon>
        <taxon>Chordata</taxon>
        <taxon>Craniata</taxon>
        <taxon>Vertebrata</taxon>
        <taxon>Euteleostomi</taxon>
        <taxon>Actinopterygii</taxon>
        <taxon>Neopterygii</taxon>
        <taxon>Teleostei</taxon>
        <taxon>Ostariophysi</taxon>
        <taxon>Cypriniformes</taxon>
        <taxon>Danionidae</taxon>
        <taxon>Danioninae</taxon>
        <taxon>Danionella</taxon>
    </lineage>
</organism>
<feature type="compositionally biased region" description="Basic and acidic residues" evidence="1">
    <location>
        <begin position="144"/>
        <end position="154"/>
    </location>
</feature>